<gene>
    <name evidence="2" type="ORF">SMN809_LOCUS22700</name>
</gene>
<comment type="caution">
    <text evidence="2">The sequence shown here is derived from an EMBL/GenBank/DDBJ whole genome shotgun (WGS) entry which is preliminary data.</text>
</comment>
<proteinExistence type="predicted"/>
<reference evidence="2" key="1">
    <citation type="submission" date="2021-02" db="EMBL/GenBank/DDBJ databases">
        <authorList>
            <person name="Nowell W R."/>
        </authorList>
    </citation>
    <scope>NUCLEOTIDE SEQUENCE</scope>
</reference>
<protein>
    <submittedName>
        <fullName evidence="2">Uncharacterized protein</fullName>
    </submittedName>
</protein>
<sequence>MSSDEQIPAEADVENVKGFDNTEASNEDSVNEVNDDEQVPQSDEQPTTEKEDSKSETT</sequence>
<feature type="compositionally biased region" description="Basic and acidic residues" evidence="1">
    <location>
        <begin position="47"/>
        <end position="58"/>
    </location>
</feature>
<evidence type="ECO:0000256" key="1">
    <source>
        <dbReference type="SAM" id="MobiDB-lite"/>
    </source>
</evidence>
<dbReference type="AlphaFoldDB" id="A0A8S2SGP4"/>
<accession>A0A8S2SGP4</accession>
<feature type="compositionally biased region" description="Acidic residues" evidence="1">
    <location>
        <begin position="25"/>
        <end position="38"/>
    </location>
</feature>
<feature type="non-terminal residue" evidence="2">
    <location>
        <position position="58"/>
    </location>
</feature>
<name>A0A8S2SGP4_9BILA</name>
<dbReference type="EMBL" id="CAJOBI010021665">
    <property type="protein sequence ID" value="CAF4220493.1"/>
    <property type="molecule type" value="Genomic_DNA"/>
</dbReference>
<dbReference type="Proteomes" id="UP000676336">
    <property type="component" value="Unassembled WGS sequence"/>
</dbReference>
<feature type="region of interest" description="Disordered" evidence="1">
    <location>
        <begin position="1"/>
        <end position="58"/>
    </location>
</feature>
<evidence type="ECO:0000313" key="2">
    <source>
        <dbReference type="EMBL" id="CAF4220493.1"/>
    </source>
</evidence>
<organism evidence="2 3">
    <name type="scientific">Rotaria magnacalcarata</name>
    <dbReference type="NCBI Taxonomy" id="392030"/>
    <lineage>
        <taxon>Eukaryota</taxon>
        <taxon>Metazoa</taxon>
        <taxon>Spiralia</taxon>
        <taxon>Gnathifera</taxon>
        <taxon>Rotifera</taxon>
        <taxon>Eurotatoria</taxon>
        <taxon>Bdelloidea</taxon>
        <taxon>Philodinida</taxon>
        <taxon>Philodinidae</taxon>
        <taxon>Rotaria</taxon>
    </lineage>
</organism>
<evidence type="ECO:0000313" key="3">
    <source>
        <dbReference type="Proteomes" id="UP000676336"/>
    </source>
</evidence>